<sequence>MMLTHPLRNRVTPAGELIATTHRGTMYGNRGVLHNDDLALVRRHQVRRWLVCVLEFRGRRRQIMQPRRYTELFFLDEAVAFAAGHRPCAECRHADYQLFRTLWTEALNLPTKPTADDIDLVLHKQRGLVNGTRTTHTAPLNTLPDGVFIVLDNGYWLIHKDKLRRWTPAGYTDQQNLFAGTATVLTPKFTVDVIRGGYKPGVHDSAQT</sequence>
<dbReference type="RefSeq" id="WP_209644203.1">
    <property type="nucleotide sequence ID" value="NZ_JAGINW010000001.1"/>
</dbReference>
<evidence type="ECO:0000313" key="1">
    <source>
        <dbReference type="EMBL" id="MBP2327227.1"/>
    </source>
</evidence>
<organism evidence="1 2">
    <name type="scientific">Kibdelosporangium banguiense</name>
    <dbReference type="NCBI Taxonomy" id="1365924"/>
    <lineage>
        <taxon>Bacteria</taxon>
        <taxon>Bacillati</taxon>
        <taxon>Actinomycetota</taxon>
        <taxon>Actinomycetes</taxon>
        <taxon>Pseudonocardiales</taxon>
        <taxon>Pseudonocardiaceae</taxon>
        <taxon>Kibdelosporangium</taxon>
    </lineage>
</organism>
<dbReference type="EMBL" id="JAGINW010000001">
    <property type="protein sequence ID" value="MBP2327227.1"/>
    <property type="molecule type" value="Genomic_DNA"/>
</dbReference>
<name>A0ABS4TS37_9PSEU</name>
<gene>
    <name evidence="1" type="ORF">JOF56_007612</name>
</gene>
<dbReference type="Proteomes" id="UP001519332">
    <property type="component" value="Unassembled WGS sequence"/>
</dbReference>
<keyword evidence="2" id="KW-1185">Reference proteome</keyword>
<comment type="caution">
    <text evidence="1">The sequence shown here is derived from an EMBL/GenBank/DDBJ whole genome shotgun (WGS) entry which is preliminary data.</text>
</comment>
<protein>
    <submittedName>
        <fullName evidence="1">Uncharacterized protein</fullName>
    </submittedName>
</protein>
<evidence type="ECO:0000313" key="2">
    <source>
        <dbReference type="Proteomes" id="UP001519332"/>
    </source>
</evidence>
<accession>A0ABS4TS37</accession>
<reference evidence="1 2" key="1">
    <citation type="submission" date="2021-03" db="EMBL/GenBank/DDBJ databases">
        <title>Sequencing the genomes of 1000 actinobacteria strains.</title>
        <authorList>
            <person name="Klenk H.-P."/>
        </authorList>
    </citation>
    <scope>NUCLEOTIDE SEQUENCE [LARGE SCALE GENOMIC DNA]</scope>
    <source>
        <strain evidence="1 2">DSM 46670</strain>
    </source>
</reference>
<proteinExistence type="predicted"/>